<dbReference type="EMBL" id="JAAOIW010000006">
    <property type="protein sequence ID" value="NHN31950.1"/>
    <property type="molecule type" value="Genomic_DNA"/>
</dbReference>
<dbReference type="InterPro" id="IPR016047">
    <property type="entry name" value="M23ase_b-sheet_dom"/>
</dbReference>
<organism evidence="3 4">
    <name type="scientific">Paenibacillus agricola</name>
    <dbReference type="NCBI Taxonomy" id="2716264"/>
    <lineage>
        <taxon>Bacteria</taxon>
        <taxon>Bacillati</taxon>
        <taxon>Bacillota</taxon>
        <taxon>Bacilli</taxon>
        <taxon>Bacillales</taxon>
        <taxon>Paenibacillaceae</taxon>
        <taxon>Paenibacillus</taxon>
    </lineage>
</organism>
<dbReference type="PANTHER" id="PTHR21666:SF270">
    <property type="entry name" value="MUREIN HYDROLASE ACTIVATOR ENVC"/>
    <property type="match status" value="1"/>
</dbReference>
<evidence type="ECO:0000256" key="1">
    <source>
        <dbReference type="SAM" id="Coils"/>
    </source>
</evidence>
<dbReference type="InterPro" id="IPR050570">
    <property type="entry name" value="Cell_wall_metabolism_enzyme"/>
</dbReference>
<proteinExistence type="predicted"/>
<dbReference type="CDD" id="cd12797">
    <property type="entry name" value="M23_peptidase"/>
    <property type="match status" value="1"/>
</dbReference>
<feature type="domain" description="M23ase beta-sheet core" evidence="2">
    <location>
        <begin position="194"/>
        <end position="288"/>
    </location>
</feature>
<evidence type="ECO:0000259" key="2">
    <source>
        <dbReference type="Pfam" id="PF01551"/>
    </source>
</evidence>
<dbReference type="Pfam" id="PF01551">
    <property type="entry name" value="Peptidase_M23"/>
    <property type="match status" value="1"/>
</dbReference>
<dbReference type="Gene3D" id="2.70.70.10">
    <property type="entry name" value="Glucose Permease (Domain IIA)"/>
    <property type="match status" value="1"/>
</dbReference>
<dbReference type="Proteomes" id="UP001165962">
    <property type="component" value="Unassembled WGS sequence"/>
</dbReference>
<dbReference type="InterPro" id="IPR011055">
    <property type="entry name" value="Dup_hybrid_motif"/>
</dbReference>
<evidence type="ECO:0000313" key="3">
    <source>
        <dbReference type="EMBL" id="NHN31950.1"/>
    </source>
</evidence>
<dbReference type="SUPFAM" id="SSF51261">
    <property type="entry name" value="Duplicated hybrid motif"/>
    <property type="match status" value="1"/>
</dbReference>
<sequence length="293" mass="32743">MRFQWMVLSLLMLSGTASFLYINHYQAITASQSAEAQLSDQAIRLQQDLATKNSMIQQLQNEIIQLSRQAEEVRSKVEEMKTLEQELTQLLPPSQAPQPDKPVSAPAQTADREYSSLPVTAQQLELLTSSALASYTSVGQELDKLQAKWQQSKLTILLERERFKRIPNIWPTRSRVVTSPFGYRKDPFTNQSSFHRGIDIAGAMDDPVMATGTGTVVTVAFDPFHGHHVILEHADGLRTWYMHLNSVLVQLGEHVECGQSIGKLGTSGRSTGPHLHYEVVQHGKSTDPQPFLP</sequence>
<evidence type="ECO:0000313" key="4">
    <source>
        <dbReference type="Proteomes" id="UP001165962"/>
    </source>
</evidence>
<comment type="caution">
    <text evidence="3">The sequence shown here is derived from an EMBL/GenBank/DDBJ whole genome shotgun (WGS) entry which is preliminary data.</text>
</comment>
<name>A0ABX0JE24_9BACL</name>
<keyword evidence="4" id="KW-1185">Reference proteome</keyword>
<dbReference type="PANTHER" id="PTHR21666">
    <property type="entry name" value="PEPTIDASE-RELATED"/>
    <property type="match status" value="1"/>
</dbReference>
<gene>
    <name evidence="3" type="ORF">G9U52_19105</name>
</gene>
<dbReference type="RefSeq" id="WP_166152224.1">
    <property type="nucleotide sequence ID" value="NZ_JAAOIW010000006.1"/>
</dbReference>
<keyword evidence="1" id="KW-0175">Coiled coil</keyword>
<accession>A0ABX0JE24</accession>
<reference evidence="3" key="1">
    <citation type="submission" date="2020-03" db="EMBL/GenBank/DDBJ databases">
        <title>Draft sequencing of Paenibacilllus sp. S3N08.</title>
        <authorList>
            <person name="Kim D.-U."/>
        </authorList>
    </citation>
    <scope>NUCLEOTIDE SEQUENCE</scope>
    <source>
        <strain evidence="3">S3N08</strain>
    </source>
</reference>
<protein>
    <submittedName>
        <fullName evidence="3">Peptidoglycan DD-metalloendopeptidase family protein</fullName>
    </submittedName>
</protein>
<feature type="coiled-coil region" evidence="1">
    <location>
        <begin position="42"/>
        <end position="90"/>
    </location>
</feature>